<feature type="compositionally biased region" description="Basic and acidic residues" evidence="1">
    <location>
        <begin position="14"/>
        <end position="40"/>
    </location>
</feature>
<evidence type="ECO:0000256" key="1">
    <source>
        <dbReference type="SAM" id="MobiDB-lite"/>
    </source>
</evidence>
<reference evidence="2 3" key="1">
    <citation type="journal article" date="2017" name="Curr. Biol.">
        <title>Genome architecture and evolution of a unichromosomal asexual nematode.</title>
        <authorList>
            <person name="Fradin H."/>
            <person name="Zegar C."/>
            <person name="Gutwein M."/>
            <person name="Lucas J."/>
            <person name="Kovtun M."/>
            <person name="Corcoran D."/>
            <person name="Baugh L.R."/>
            <person name="Kiontke K."/>
            <person name="Gunsalus K."/>
            <person name="Fitch D.H."/>
            <person name="Piano F."/>
        </authorList>
    </citation>
    <scope>NUCLEOTIDE SEQUENCE [LARGE SCALE GENOMIC DNA]</scope>
    <source>
        <strain evidence="2">PF1309</strain>
    </source>
</reference>
<gene>
    <name evidence="2" type="ORF">WR25_18730</name>
</gene>
<organism evidence="2 3">
    <name type="scientific">Diploscapter pachys</name>
    <dbReference type="NCBI Taxonomy" id="2018661"/>
    <lineage>
        <taxon>Eukaryota</taxon>
        <taxon>Metazoa</taxon>
        <taxon>Ecdysozoa</taxon>
        <taxon>Nematoda</taxon>
        <taxon>Chromadorea</taxon>
        <taxon>Rhabditida</taxon>
        <taxon>Rhabditina</taxon>
        <taxon>Rhabditomorpha</taxon>
        <taxon>Rhabditoidea</taxon>
        <taxon>Rhabditidae</taxon>
        <taxon>Diploscapter</taxon>
    </lineage>
</organism>
<dbReference type="EMBL" id="LIAE01009712">
    <property type="protein sequence ID" value="PAV68657.1"/>
    <property type="molecule type" value="Genomic_DNA"/>
</dbReference>
<accession>A0A2A2K3V5</accession>
<feature type="compositionally biased region" description="Basic and acidic residues" evidence="1">
    <location>
        <begin position="48"/>
        <end position="58"/>
    </location>
</feature>
<feature type="compositionally biased region" description="Basic and acidic residues" evidence="1">
    <location>
        <begin position="71"/>
        <end position="112"/>
    </location>
</feature>
<proteinExistence type="predicted"/>
<feature type="region of interest" description="Disordered" evidence="1">
    <location>
        <begin position="14"/>
        <end position="119"/>
    </location>
</feature>
<evidence type="ECO:0000313" key="3">
    <source>
        <dbReference type="Proteomes" id="UP000218231"/>
    </source>
</evidence>
<protein>
    <submittedName>
        <fullName evidence="2">Uncharacterized protein</fullName>
    </submittedName>
</protein>
<evidence type="ECO:0000313" key="2">
    <source>
        <dbReference type="EMBL" id="PAV68657.1"/>
    </source>
</evidence>
<name>A0A2A2K3V5_9BILA</name>
<dbReference type="AlphaFoldDB" id="A0A2A2K3V5"/>
<sequence>MKCIVWGTKNCEIDTEMRQGKEKGNSREAGEGKGEGRGRNGEWSGGRWVEREKGEGRQGKINSILTIDSIDQDREAKKTRIENERRGQIMKWRGEQRSEKQREREKEKRDNWAETNWEN</sequence>
<comment type="caution">
    <text evidence="2">The sequence shown here is derived from an EMBL/GenBank/DDBJ whole genome shotgun (WGS) entry which is preliminary data.</text>
</comment>
<keyword evidence="3" id="KW-1185">Reference proteome</keyword>
<dbReference type="Proteomes" id="UP000218231">
    <property type="component" value="Unassembled WGS sequence"/>
</dbReference>